<comment type="caution">
    <text evidence="2">The sequence shown here is derived from an EMBL/GenBank/DDBJ whole genome shotgun (WGS) entry which is preliminary data.</text>
</comment>
<reference evidence="2 3" key="1">
    <citation type="submission" date="2024-08" db="EMBL/GenBank/DDBJ databases">
        <authorList>
            <person name="Lu H."/>
        </authorList>
    </citation>
    <scope>NUCLEOTIDE SEQUENCE [LARGE SCALE GENOMIC DNA]</scope>
    <source>
        <strain evidence="2 3">BYS87W</strain>
    </source>
</reference>
<protein>
    <submittedName>
        <fullName evidence="2">Uncharacterized protein</fullName>
    </submittedName>
</protein>
<feature type="region of interest" description="Disordered" evidence="1">
    <location>
        <begin position="349"/>
        <end position="382"/>
    </location>
</feature>
<dbReference type="Proteomes" id="UP001606303">
    <property type="component" value="Unassembled WGS sequence"/>
</dbReference>
<evidence type="ECO:0000256" key="1">
    <source>
        <dbReference type="SAM" id="MobiDB-lite"/>
    </source>
</evidence>
<sequence>MSGTAIATRGAAQAAQTTAQASRKGWFDSIKDEALSFVKGDNNAPWAILAETVIGCVPILGQIVDARDIIKGLIEVAGAPASPLAWFNLITALIGLIPGGGDAVKRSTRAIKSGAVHVDELLDMIRRLYKGDPEKLLRETLDVGKLRKRLDDILGNSSFTKQLSPDLRKHVDNIRANLDRQFAAFKSEVDGWLAKGRKTSAEGAPAARQAPGTPPAKPHSEAKAGSHDKTHTGDAASPHTPNAAQQRTARFKSLTQKVLGVLGEHMADYHCQDAKGWGHKVAHDQALVNNAKLNDNGHMVQLWPCLPRGRGIDAIWRTTGGAKLYAVIEAKASYDPTKGLGALLGEAGDKSERASNTNTGGLRRRGGVGGQGQMGGAATRQLNGKVTQMSHAWVQTRLERALRGRAQDLANLRRLKETGYSRHVLFFSVPQAVAHAEAVILHASGRGAQPTMHAAHEASREWGDNQISQVVNDRAGLVEPSQRRAR</sequence>
<dbReference type="CDD" id="cd20746">
    <property type="entry name" value="FIX_Ntox15_NUC_DUF4112_RhsA-like"/>
    <property type="match status" value="1"/>
</dbReference>
<accession>A0ABW7GYM6</accession>
<feature type="region of interest" description="Disordered" evidence="1">
    <location>
        <begin position="198"/>
        <end position="248"/>
    </location>
</feature>
<evidence type="ECO:0000313" key="2">
    <source>
        <dbReference type="EMBL" id="MFG6467030.1"/>
    </source>
</evidence>
<dbReference type="RefSeq" id="WP_394384181.1">
    <property type="nucleotide sequence ID" value="NZ_JBIGIB010000002.1"/>
</dbReference>
<gene>
    <name evidence="2" type="ORF">ACG01O_10470</name>
</gene>
<evidence type="ECO:0000313" key="3">
    <source>
        <dbReference type="Proteomes" id="UP001606303"/>
    </source>
</evidence>
<feature type="compositionally biased region" description="Basic and acidic residues" evidence="1">
    <location>
        <begin position="218"/>
        <end position="232"/>
    </location>
</feature>
<organism evidence="2 3">
    <name type="scientific">Pelomonas baiyunensis</name>
    <dbReference type="NCBI Taxonomy" id="3299026"/>
    <lineage>
        <taxon>Bacteria</taxon>
        <taxon>Pseudomonadati</taxon>
        <taxon>Pseudomonadota</taxon>
        <taxon>Betaproteobacteria</taxon>
        <taxon>Burkholderiales</taxon>
        <taxon>Sphaerotilaceae</taxon>
        <taxon>Roseateles</taxon>
    </lineage>
</organism>
<dbReference type="EMBL" id="JBIGIB010000002">
    <property type="protein sequence ID" value="MFG6467030.1"/>
    <property type="molecule type" value="Genomic_DNA"/>
</dbReference>
<feature type="compositionally biased region" description="Polar residues" evidence="1">
    <location>
        <begin position="239"/>
        <end position="248"/>
    </location>
</feature>
<name>A0ABW7GYM6_9BURK</name>
<proteinExistence type="predicted"/>
<dbReference type="InterPro" id="IPR049802">
    <property type="entry name" value="RhsC-like_FIX"/>
</dbReference>
<keyword evidence="3" id="KW-1185">Reference proteome</keyword>